<evidence type="ECO:0000313" key="1">
    <source>
        <dbReference type="EMBL" id="PIT90184.1"/>
    </source>
</evidence>
<comment type="caution">
    <text evidence="1">The sequence shown here is derived from an EMBL/GenBank/DDBJ whole genome shotgun (WGS) entry which is preliminary data.</text>
</comment>
<organism evidence="1 2">
    <name type="scientific">Candidatus Komeilibacteria bacterium CG10_big_fil_rev_8_21_14_0_10_41_13</name>
    <dbReference type="NCBI Taxonomy" id="1974476"/>
    <lineage>
        <taxon>Bacteria</taxon>
        <taxon>Candidatus Komeiliibacteriota</taxon>
    </lineage>
</organism>
<evidence type="ECO:0000313" key="2">
    <source>
        <dbReference type="Proteomes" id="UP000230543"/>
    </source>
</evidence>
<gene>
    <name evidence="1" type="ORF">COU22_03590</name>
</gene>
<reference evidence="2" key="1">
    <citation type="submission" date="2017-09" db="EMBL/GenBank/DDBJ databases">
        <title>Depth-based differentiation of microbial function through sediment-hosted aquifers and enrichment of novel symbionts in the deep terrestrial subsurface.</title>
        <authorList>
            <person name="Probst A.J."/>
            <person name="Ladd B."/>
            <person name="Jarett J.K."/>
            <person name="Geller-Mcgrath D.E."/>
            <person name="Sieber C.M.K."/>
            <person name="Emerson J.B."/>
            <person name="Anantharaman K."/>
            <person name="Thomas B.C."/>
            <person name="Malmstrom R."/>
            <person name="Stieglmeier M."/>
            <person name="Klingl A."/>
            <person name="Woyke T."/>
            <person name="Ryan C.M."/>
            <person name="Banfield J.F."/>
        </authorList>
    </citation>
    <scope>NUCLEOTIDE SEQUENCE [LARGE SCALE GENOMIC DNA]</scope>
</reference>
<protein>
    <submittedName>
        <fullName evidence="1">Uncharacterized protein</fullName>
    </submittedName>
</protein>
<name>A0A2M6WBP5_9BACT</name>
<dbReference type="EMBL" id="PFBO01000126">
    <property type="protein sequence ID" value="PIT90184.1"/>
    <property type="molecule type" value="Genomic_DNA"/>
</dbReference>
<accession>A0A2M6WBP5</accession>
<dbReference type="Proteomes" id="UP000230543">
    <property type="component" value="Unassembled WGS sequence"/>
</dbReference>
<dbReference type="AlphaFoldDB" id="A0A2M6WBP5"/>
<sequence length="99" mass="11183">MKQLYVCWRLLIDIFQDGSRYQDSLIGLHIFKNQIGTPMPILIPTSGGIVSIKSDGREIIMLVVKDVGGHLALSYITTITTYSSQKFKPFEMELITSFN</sequence>
<proteinExistence type="predicted"/>